<dbReference type="GO" id="GO:0005975">
    <property type="term" value="P:carbohydrate metabolic process"/>
    <property type="evidence" value="ECO:0007669"/>
    <property type="project" value="InterPro"/>
</dbReference>
<evidence type="ECO:0000256" key="1">
    <source>
        <dbReference type="ARBA" id="ARBA00010662"/>
    </source>
</evidence>
<dbReference type="Pfam" id="PF01182">
    <property type="entry name" value="Glucosamine_iso"/>
    <property type="match status" value="1"/>
</dbReference>
<evidence type="ECO:0000313" key="3">
    <source>
        <dbReference type="EMBL" id="CAB4816584.1"/>
    </source>
</evidence>
<dbReference type="CDD" id="cd01400">
    <property type="entry name" value="6PGL"/>
    <property type="match status" value="1"/>
</dbReference>
<organism evidence="3">
    <name type="scientific">freshwater metagenome</name>
    <dbReference type="NCBI Taxonomy" id="449393"/>
    <lineage>
        <taxon>unclassified sequences</taxon>
        <taxon>metagenomes</taxon>
        <taxon>ecological metagenomes</taxon>
    </lineage>
</organism>
<dbReference type="EMBL" id="CAFBLT010000001">
    <property type="protein sequence ID" value="CAB4873541.1"/>
    <property type="molecule type" value="Genomic_DNA"/>
</dbReference>
<dbReference type="InterPro" id="IPR005900">
    <property type="entry name" value="6-phosphogluconolactonase_DevB"/>
</dbReference>
<proteinExistence type="inferred from homology"/>
<dbReference type="GO" id="GO:0017057">
    <property type="term" value="F:6-phosphogluconolactonase activity"/>
    <property type="evidence" value="ECO:0007669"/>
    <property type="project" value="InterPro"/>
</dbReference>
<dbReference type="PANTHER" id="PTHR11054:SF0">
    <property type="entry name" value="6-PHOSPHOGLUCONOLACTONASE"/>
    <property type="match status" value="1"/>
</dbReference>
<evidence type="ECO:0000313" key="5">
    <source>
        <dbReference type="EMBL" id="CAB5007585.1"/>
    </source>
</evidence>
<evidence type="ECO:0000313" key="4">
    <source>
        <dbReference type="EMBL" id="CAB4873541.1"/>
    </source>
</evidence>
<comment type="similarity">
    <text evidence="1">Belongs to the glucosamine/galactosamine-6-phosphate isomerase family. 6-phosphogluconolactonase subfamily.</text>
</comment>
<accession>A0A6J6Z7J3</accession>
<dbReference type="NCBIfam" id="TIGR01198">
    <property type="entry name" value="pgl"/>
    <property type="match status" value="1"/>
</dbReference>
<protein>
    <submittedName>
        <fullName evidence="3">Unannotated protein</fullName>
    </submittedName>
</protein>
<dbReference type="InterPro" id="IPR039104">
    <property type="entry name" value="6PGL"/>
</dbReference>
<reference evidence="3" key="1">
    <citation type="submission" date="2020-05" db="EMBL/GenBank/DDBJ databases">
        <authorList>
            <person name="Chiriac C."/>
            <person name="Salcher M."/>
            <person name="Ghai R."/>
            <person name="Kavagutti S V."/>
        </authorList>
    </citation>
    <scope>NUCLEOTIDE SEQUENCE</scope>
</reference>
<dbReference type="InterPro" id="IPR006148">
    <property type="entry name" value="Glc/Gal-6P_isomerase"/>
</dbReference>
<name>A0A6J6Z7J3_9ZZZZ</name>
<dbReference type="EMBL" id="CAFBPM010000001">
    <property type="protein sequence ID" value="CAB5007585.1"/>
    <property type="molecule type" value="Genomic_DNA"/>
</dbReference>
<dbReference type="PANTHER" id="PTHR11054">
    <property type="entry name" value="6-PHOSPHOGLUCONOLACTONASE"/>
    <property type="match status" value="1"/>
</dbReference>
<dbReference type="AlphaFoldDB" id="A0A6J6Z7J3"/>
<dbReference type="EMBL" id="CAFABE010000003">
    <property type="protein sequence ID" value="CAB4816584.1"/>
    <property type="molecule type" value="Genomic_DNA"/>
</dbReference>
<sequence>MGIDANIVKAGDVAAWTDAAVTLFVESATQALEERGRFSVALAGGNTPRQVYEKMANDPRVQALDWMKISILFGDERCVPPSDPASNAGMAATAFTDHIGIPAENVKRMRGELEPEEAAKDYEAVLVDLFGGTPGNGAPPKEAIDLVLLGLGTNGHTASLFPGLIWYTQPERWVLAEYVEVATTWRLTLTPLVINAARKVVFLVEGDSKTEIVARVLEGPLDPIVLPSQTIASTPDPLWLLDDAAASALTR</sequence>
<dbReference type="GO" id="GO:0006098">
    <property type="term" value="P:pentose-phosphate shunt"/>
    <property type="evidence" value="ECO:0007669"/>
    <property type="project" value="InterPro"/>
</dbReference>
<dbReference type="InterPro" id="IPR037171">
    <property type="entry name" value="NagB/RpiA_transferase-like"/>
</dbReference>
<dbReference type="SUPFAM" id="SSF100950">
    <property type="entry name" value="NagB/RpiA/CoA transferase-like"/>
    <property type="match status" value="1"/>
</dbReference>
<evidence type="ECO:0000259" key="2">
    <source>
        <dbReference type="Pfam" id="PF01182"/>
    </source>
</evidence>
<feature type="domain" description="Glucosamine/galactosamine-6-phosphate isomerase" evidence="2">
    <location>
        <begin position="14"/>
        <end position="232"/>
    </location>
</feature>
<dbReference type="Gene3D" id="3.40.50.1360">
    <property type="match status" value="1"/>
</dbReference>
<gene>
    <name evidence="3" type="ORF">UFOPK3164_00106</name>
    <name evidence="4" type="ORF">UFOPK3427_00969</name>
    <name evidence="5" type="ORF">UFOPK4112_00116</name>
</gene>